<feature type="compositionally biased region" description="Polar residues" evidence="1">
    <location>
        <begin position="13"/>
        <end position="25"/>
    </location>
</feature>
<evidence type="ECO:0000313" key="4">
    <source>
        <dbReference type="Proteomes" id="UP000326979"/>
    </source>
</evidence>
<sequence>MTRWERRPRAGTSFPTAISSASTAAVCSLPRSRRTAEIRGHRERRRAPARTAGRQAGREPVTAPDRALDRRPGRDRSATRGPGHHAEGHRRTRTGRGRSRTARVEHRLPGHRERLQPAPRPGVPSPRAARTPWHAHPRSIRQSHPQPPRTPHRQGFHTQPGRSGEGCVECLAGDGPGWWLHLWRCAACGHIGCCDSSPARHATNHAREVRHPVSTSFEPGESWFWNVETETFLEGPQLLPPTSRPEAQPVPGPKDKVPLAFWD</sequence>
<dbReference type="AlphaFoldDB" id="A0A5N8VTJ0"/>
<feature type="region of interest" description="Disordered" evidence="1">
    <location>
        <begin position="236"/>
        <end position="263"/>
    </location>
</feature>
<evidence type="ECO:0000256" key="1">
    <source>
        <dbReference type="SAM" id="MobiDB-lite"/>
    </source>
</evidence>
<feature type="compositionally biased region" description="Basic and acidic residues" evidence="1">
    <location>
        <begin position="66"/>
        <end position="78"/>
    </location>
</feature>
<proteinExistence type="predicted"/>
<evidence type="ECO:0000259" key="2">
    <source>
        <dbReference type="PROSITE" id="PS50271"/>
    </source>
</evidence>
<dbReference type="SUPFAM" id="SSF57850">
    <property type="entry name" value="RING/U-box"/>
    <property type="match status" value="1"/>
</dbReference>
<protein>
    <submittedName>
        <fullName evidence="3">UBP-type zinc finger domain-containing protein</fullName>
    </submittedName>
</protein>
<dbReference type="PROSITE" id="PS50271">
    <property type="entry name" value="ZF_UBP"/>
    <property type="match status" value="1"/>
</dbReference>
<feature type="compositionally biased region" description="Basic and acidic residues" evidence="1">
    <location>
        <begin position="102"/>
        <end position="115"/>
    </location>
</feature>
<gene>
    <name evidence="3" type="ORF">FNH04_00815</name>
</gene>
<dbReference type="Pfam" id="PF02148">
    <property type="entry name" value="zf-UBP"/>
    <property type="match status" value="1"/>
</dbReference>
<dbReference type="InterPro" id="IPR013083">
    <property type="entry name" value="Znf_RING/FYVE/PHD"/>
</dbReference>
<comment type="caution">
    <text evidence="3">The sequence shown here is derived from an EMBL/GenBank/DDBJ whole genome shotgun (WGS) entry which is preliminary data.</text>
</comment>
<dbReference type="Proteomes" id="UP000326979">
    <property type="component" value="Unassembled WGS sequence"/>
</dbReference>
<dbReference type="InterPro" id="IPR001607">
    <property type="entry name" value="Znf_UBP"/>
</dbReference>
<dbReference type="OrthoDB" id="120315at2"/>
<feature type="compositionally biased region" description="Pro residues" evidence="1">
    <location>
        <begin position="238"/>
        <end position="252"/>
    </location>
</feature>
<dbReference type="Gene3D" id="3.30.40.10">
    <property type="entry name" value="Zinc/RING finger domain, C3HC4 (zinc finger)"/>
    <property type="match status" value="1"/>
</dbReference>
<keyword evidence="4" id="KW-1185">Reference proteome</keyword>
<feature type="compositionally biased region" description="Basic residues" evidence="1">
    <location>
        <begin position="87"/>
        <end position="101"/>
    </location>
</feature>
<organism evidence="3 4">
    <name type="scientific">Streptomyces phyllanthi</name>
    <dbReference type="NCBI Taxonomy" id="1803180"/>
    <lineage>
        <taxon>Bacteria</taxon>
        <taxon>Bacillati</taxon>
        <taxon>Actinomycetota</taxon>
        <taxon>Actinomycetes</taxon>
        <taxon>Kitasatosporales</taxon>
        <taxon>Streptomycetaceae</taxon>
        <taxon>Streptomyces</taxon>
    </lineage>
</organism>
<feature type="region of interest" description="Disordered" evidence="1">
    <location>
        <begin position="1"/>
        <end position="164"/>
    </location>
</feature>
<feature type="domain" description="UBP-type" evidence="2">
    <location>
        <begin position="132"/>
        <end position="251"/>
    </location>
</feature>
<evidence type="ECO:0000313" key="3">
    <source>
        <dbReference type="EMBL" id="MPY38553.1"/>
    </source>
</evidence>
<dbReference type="EMBL" id="VJZE01000002">
    <property type="protein sequence ID" value="MPY38553.1"/>
    <property type="molecule type" value="Genomic_DNA"/>
</dbReference>
<reference evidence="3 4" key="1">
    <citation type="submission" date="2019-07" db="EMBL/GenBank/DDBJ databases">
        <title>New species of Amycolatopsis and Streptomyces.</title>
        <authorList>
            <person name="Duangmal K."/>
            <person name="Teo W.F.A."/>
            <person name="Lipun K."/>
        </authorList>
    </citation>
    <scope>NUCLEOTIDE SEQUENCE [LARGE SCALE GENOMIC DNA]</scope>
    <source>
        <strain evidence="3 4">TISTR 2346</strain>
    </source>
</reference>
<name>A0A5N8VTJ0_9ACTN</name>
<dbReference type="GO" id="GO:0008270">
    <property type="term" value="F:zinc ion binding"/>
    <property type="evidence" value="ECO:0007669"/>
    <property type="project" value="InterPro"/>
</dbReference>
<accession>A0A5N8VTJ0</accession>